<dbReference type="InterPro" id="IPR002912">
    <property type="entry name" value="ACT_dom"/>
</dbReference>
<dbReference type="PROSITE" id="PS50888">
    <property type="entry name" value="BHLH"/>
    <property type="match status" value="1"/>
</dbReference>
<evidence type="ECO:0000256" key="2">
    <source>
        <dbReference type="ARBA" id="ARBA00023015"/>
    </source>
</evidence>
<organism evidence="8 9">
    <name type="scientific">Erythranthe guttata</name>
    <name type="common">Yellow monkey flower</name>
    <name type="synonym">Mimulus guttatus</name>
    <dbReference type="NCBI Taxonomy" id="4155"/>
    <lineage>
        <taxon>Eukaryota</taxon>
        <taxon>Viridiplantae</taxon>
        <taxon>Streptophyta</taxon>
        <taxon>Embryophyta</taxon>
        <taxon>Tracheophyta</taxon>
        <taxon>Spermatophyta</taxon>
        <taxon>Magnoliopsida</taxon>
        <taxon>eudicotyledons</taxon>
        <taxon>Gunneridae</taxon>
        <taxon>Pentapetalae</taxon>
        <taxon>asterids</taxon>
        <taxon>lamiids</taxon>
        <taxon>Lamiales</taxon>
        <taxon>Phrymaceae</taxon>
        <taxon>Erythranthe</taxon>
    </lineage>
</organism>
<evidence type="ECO:0000256" key="4">
    <source>
        <dbReference type="ARBA" id="ARBA00023163"/>
    </source>
</evidence>
<dbReference type="PROSITE" id="PS51671">
    <property type="entry name" value="ACT"/>
    <property type="match status" value="1"/>
</dbReference>
<dbReference type="Pfam" id="PF00010">
    <property type="entry name" value="HLH"/>
    <property type="match status" value="1"/>
</dbReference>
<evidence type="ECO:0000313" key="8">
    <source>
        <dbReference type="EMBL" id="EYU43349.1"/>
    </source>
</evidence>
<keyword evidence="2" id="KW-0805">Transcription regulation</keyword>
<evidence type="ECO:0000313" key="9">
    <source>
        <dbReference type="Proteomes" id="UP000030748"/>
    </source>
</evidence>
<evidence type="ECO:0000259" key="6">
    <source>
        <dbReference type="PROSITE" id="PS50888"/>
    </source>
</evidence>
<keyword evidence="9" id="KW-1185">Reference proteome</keyword>
<dbReference type="InterPro" id="IPR036638">
    <property type="entry name" value="HLH_DNA-bd_sf"/>
</dbReference>
<dbReference type="STRING" id="4155.A0A022RTG1"/>
<dbReference type="KEGG" id="egt:105951434"/>
<keyword evidence="4" id="KW-0804">Transcription</keyword>
<feature type="domain" description="ACT" evidence="7">
    <location>
        <begin position="153"/>
        <end position="232"/>
    </location>
</feature>
<dbReference type="GO" id="GO:0003700">
    <property type="term" value="F:DNA-binding transcription factor activity"/>
    <property type="evidence" value="ECO:0007669"/>
    <property type="project" value="InterPro"/>
</dbReference>
<keyword evidence="5" id="KW-0539">Nucleus</keyword>
<dbReference type="SUPFAM" id="SSF47459">
    <property type="entry name" value="HLH, helix-loop-helix DNA-binding domain"/>
    <property type="match status" value="1"/>
</dbReference>
<dbReference type="EMBL" id="KI630264">
    <property type="protein sequence ID" value="EYU43349.1"/>
    <property type="molecule type" value="Genomic_DNA"/>
</dbReference>
<gene>
    <name evidence="8" type="ORF">MIMGU_mgv1a012656mg</name>
</gene>
<dbReference type="PhylomeDB" id="A0A022RTG1"/>
<dbReference type="eggNOG" id="KOG3561">
    <property type="taxonomic scope" value="Eukaryota"/>
</dbReference>
<dbReference type="InterPro" id="IPR045847">
    <property type="entry name" value="AIG1-like"/>
</dbReference>
<dbReference type="PANTHER" id="PTHR45844">
    <property type="entry name" value="TRANSCRIPTION FACTOR BHLH30"/>
    <property type="match status" value="1"/>
</dbReference>
<evidence type="ECO:0000256" key="1">
    <source>
        <dbReference type="ARBA" id="ARBA00004123"/>
    </source>
</evidence>
<dbReference type="SUPFAM" id="SSF55021">
    <property type="entry name" value="ACT-like"/>
    <property type="match status" value="1"/>
</dbReference>
<dbReference type="SMART" id="SM00353">
    <property type="entry name" value="HLH"/>
    <property type="match status" value="1"/>
</dbReference>
<evidence type="ECO:0008006" key="10">
    <source>
        <dbReference type="Google" id="ProtNLM"/>
    </source>
</evidence>
<reference evidence="8 9" key="1">
    <citation type="journal article" date="2013" name="Proc. Natl. Acad. Sci. U.S.A.">
        <title>Fine-scale variation in meiotic recombination in Mimulus inferred from population shotgun sequencing.</title>
        <authorList>
            <person name="Hellsten U."/>
            <person name="Wright K.M."/>
            <person name="Jenkins J."/>
            <person name="Shu S."/>
            <person name="Yuan Y."/>
            <person name="Wessler S.R."/>
            <person name="Schmutz J."/>
            <person name="Willis J.H."/>
            <person name="Rokhsar D.S."/>
        </authorList>
    </citation>
    <scope>NUCLEOTIDE SEQUENCE [LARGE SCALE GENOMIC DNA]</scope>
    <source>
        <strain evidence="9">cv. DUN x IM62</strain>
    </source>
</reference>
<feature type="domain" description="BHLH" evidence="6">
    <location>
        <begin position="65"/>
        <end position="114"/>
    </location>
</feature>
<dbReference type="InterPro" id="IPR045865">
    <property type="entry name" value="ACT-like_dom_sf"/>
</dbReference>
<protein>
    <recommendedName>
        <fullName evidence="10">BHLH domain-containing protein</fullName>
    </recommendedName>
</protein>
<dbReference type="GO" id="GO:0046983">
    <property type="term" value="F:protein dimerization activity"/>
    <property type="evidence" value="ECO:0007669"/>
    <property type="project" value="InterPro"/>
</dbReference>
<accession>A0A022RTG1</accession>
<proteinExistence type="predicted"/>
<name>A0A022RTG1_ERYGU</name>
<dbReference type="CDD" id="cd04873">
    <property type="entry name" value="ACT_UUR-ACR-like"/>
    <property type="match status" value="1"/>
</dbReference>
<dbReference type="Gene3D" id="4.10.280.10">
    <property type="entry name" value="Helix-loop-helix DNA-binding domain"/>
    <property type="match status" value="1"/>
</dbReference>
<dbReference type="OMA" id="CNDEANG"/>
<dbReference type="PANTHER" id="PTHR45844:SF9">
    <property type="entry name" value="OS09G0463900 PROTEIN"/>
    <property type="match status" value="1"/>
</dbReference>
<dbReference type="AlphaFoldDB" id="A0A022RTG1"/>
<comment type="subcellular location">
    <subcellularLocation>
        <location evidence="1">Nucleus</location>
    </subcellularLocation>
</comment>
<evidence type="ECO:0000259" key="7">
    <source>
        <dbReference type="PROSITE" id="PS51671"/>
    </source>
</evidence>
<sequence>MYCESNWGELMNQLSRYPIGFTENRVSGETPFRQSLVLDGEKGELVKSSVKLGKKIEGLETKTMAALKSHSEAERRRREKINAHFTSLRGLVPDSEKMDKAALLAEVISQVKQLKTTAKQASEGLHIPMDTDEVQVEVLDNNNNAINGSFLLRVSLCCEYRPDLLSEVRQALSILRARILESEISTLGGRVKTVFLVTTEEETNENAVRSALSNVLDKLSASAEYDQELFFPRKRQRVSCVDSL</sequence>
<dbReference type="OrthoDB" id="71302at2759"/>
<dbReference type="Gene3D" id="3.30.70.260">
    <property type="match status" value="1"/>
</dbReference>
<dbReference type="InterPro" id="IPR011598">
    <property type="entry name" value="bHLH_dom"/>
</dbReference>
<dbReference type="Proteomes" id="UP000030748">
    <property type="component" value="Unassembled WGS sequence"/>
</dbReference>
<evidence type="ECO:0000256" key="5">
    <source>
        <dbReference type="ARBA" id="ARBA00023242"/>
    </source>
</evidence>
<evidence type="ECO:0000256" key="3">
    <source>
        <dbReference type="ARBA" id="ARBA00023125"/>
    </source>
</evidence>
<dbReference type="GO" id="GO:0005634">
    <property type="term" value="C:nucleus"/>
    <property type="evidence" value="ECO:0007669"/>
    <property type="project" value="UniProtKB-SubCell"/>
</dbReference>
<keyword evidence="3" id="KW-0238">DNA-binding</keyword>
<dbReference type="GO" id="GO:0003677">
    <property type="term" value="F:DNA binding"/>
    <property type="evidence" value="ECO:0007669"/>
    <property type="project" value="UniProtKB-KW"/>
</dbReference>